<evidence type="ECO:0008006" key="6">
    <source>
        <dbReference type="Google" id="ProtNLM"/>
    </source>
</evidence>
<dbReference type="EMBL" id="JACHHZ010000003">
    <property type="protein sequence ID" value="MBB6093554.1"/>
    <property type="molecule type" value="Genomic_DNA"/>
</dbReference>
<evidence type="ECO:0000256" key="1">
    <source>
        <dbReference type="ARBA" id="ARBA00022801"/>
    </source>
</evidence>
<dbReference type="InterPro" id="IPR002471">
    <property type="entry name" value="Pept_S9_AS"/>
</dbReference>
<dbReference type="GO" id="GO:0004252">
    <property type="term" value="F:serine-type endopeptidase activity"/>
    <property type="evidence" value="ECO:0007669"/>
    <property type="project" value="InterPro"/>
</dbReference>
<sequence length="454" mass="51032">MRKKTLWSIVALMIIGGVVAWVTTRPEPADTRYSGAYSLDDGSFVFIAPRDGGVLRYRTMSGESGALWPTGVNLFEGGRGWAEREPPYNKFTFEMDAQDHPVALLWEQTGLEPRRAPIVKLPEQIVEFTSGELTLRGKLVTPAAQCPCPSVVVVHGSEDYSAVDFYAEPYIYAANGFASLVFDKRGTGESEGEYSQNFRVLAGDVLAAVKWLRDQPGIDGGRVHLAGFSQGGWIAPLAAARDAHIRSVLIGYGPMVPVTGEDRWGYVYALQQKGFGADAIAEVDKIDAVVSDIYDRGQNRWSELGRMLDEARDRPWYDVVKGSDSQIGFLTETKMPLWFVRLHFWWKFGRLETPFIDRLYDPVPTLAALESPSFWIFGGADSSMPTEWTIEELQKLQRRGKPVDYLIYPDADHGILRFETDKDGHRRVIGYEPDYFKMQIDWLRRHSDPATPSS</sequence>
<dbReference type="AlphaFoldDB" id="A0A841HLT2"/>
<dbReference type="InterPro" id="IPR000383">
    <property type="entry name" value="Xaa-Pro-like_dom"/>
</dbReference>
<gene>
    <name evidence="4" type="ORF">HNQ60_002435</name>
</gene>
<organism evidence="4 5">
    <name type="scientific">Povalibacter uvarum</name>
    <dbReference type="NCBI Taxonomy" id="732238"/>
    <lineage>
        <taxon>Bacteria</taxon>
        <taxon>Pseudomonadati</taxon>
        <taxon>Pseudomonadota</taxon>
        <taxon>Gammaproteobacteria</taxon>
        <taxon>Steroidobacterales</taxon>
        <taxon>Steroidobacteraceae</taxon>
        <taxon>Povalibacter</taxon>
    </lineage>
</organism>
<comment type="caution">
    <text evidence="4">The sequence shown here is derived from an EMBL/GenBank/DDBJ whole genome shotgun (WGS) entry which is preliminary data.</text>
</comment>
<dbReference type="InterPro" id="IPR001375">
    <property type="entry name" value="Peptidase_S9_cat"/>
</dbReference>
<dbReference type="InterPro" id="IPR029058">
    <property type="entry name" value="AB_hydrolase_fold"/>
</dbReference>
<accession>A0A841HLT2</accession>
<feature type="domain" description="Peptidase S9 prolyl oligopeptidase catalytic" evidence="2">
    <location>
        <begin position="369"/>
        <end position="437"/>
    </location>
</feature>
<dbReference type="GO" id="GO:0052689">
    <property type="term" value="F:carboxylic ester hydrolase activity"/>
    <property type="evidence" value="ECO:0007669"/>
    <property type="project" value="TreeGrafter"/>
</dbReference>
<dbReference type="Gene3D" id="3.40.50.1820">
    <property type="entry name" value="alpha/beta hydrolase"/>
    <property type="match status" value="1"/>
</dbReference>
<dbReference type="InterPro" id="IPR053145">
    <property type="entry name" value="AB_hydrolase_Est10"/>
</dbReference>
<dbReference type="Pfam" id="PF00326">
    <property type="entry name" value="Peptidase_S9"/>
    <property type="match status" value="1"/>
</dbReference>
<dbReference type="PANTHER" id="PTHR43265:SF1">
    <property type="entry name" value="ESTERASE ESTD"/>
    <property type="match status" value="1"/>
</dbReference>
<dbReference type="PROSITE" id="PS00708">
    <property type="entry name" value="PRO_ENDOPEP_SER"/>
    <property type="match status" value="1"/>
</dbReference>
<proteinExistence type="predicted"/>
<keyword evidence="5" id="KW-1185">Reference proteome</keyword>
<dbReference type="Proteomes" id="UP000588068">
    <property type="component" value="Unassembled WGS sequence"/>
</dbReference>
<evidence type="ECO:0000259" key="3">
    <source>
        <dbReference type="Pfam" id="PF02129"/>
    </source>
</evidence>
<dbReference type="RefSeq" id="WP_184332079.1">
    <property type="nucleotide sequence ID" value="NZ_JACHHZ010000003.1"/>
</dbReference>
<evidence type="ECO:0000313" key="5">
    <source>
        <dbReference type="Proteomes" id="UP000588068"/>
    </source>
</evidence>
<feature type="domain" description="Xaa-Pro dipeptidyl-peptidase-like" evidence="3">
    <location>
        <begin position="138"/>
        <end position="302"/>
    </location>
</feature>
<dbReference type="SUPFAM" id="SSF53474">
    <property type="entry name" value="alpha/beta-Hydrolases"/>
    <property type="match status" value="1"/>
</dbReference>
<evidence type="ECO:0000259" key="2">
    <source>
        <dbReference type="Pfam" id="PF00326"/>
    </source>
</evidence>
<protein>
    <recommendedName>
        <fullName evidence="6">Serine aminopeptidase S33 domain-containing protein</fullName>
    </recommendedName>
</protein>
<name>A0A841HLT2_9GAMM</name>
<reference evidence="4 5" key="1">
    <citation type="submission" date="2020-08" db="EMBL/GenBank/DDBJ databases">
        <title>Genomic Encyclopedia of Type Strains, Phase IV (KMG-IV): sequencing the most valuable type-strain genomes for metagenomic binning, comparative biology and taxonomic classification.</title>
        <authorList>
            <person name="Goeker M."/>
        </authorList>
    </citation>
    <scope>NUCLEOTIDE SEQUENCE [LARGE SCALE GENOMIC DNA]</scope>
    <source>
        <strain evidence="4 5">DSM 26723</strain>
    </source>
</reference>
<dbReference type="Pfam" id="PF02129">
    <property type="entry name" value="Peptidase_S15"/>
    <property type="match status" value="1"/>
</dbReference>
<dbReference type="PANTHER" id="PTHR43265">
    <property type="entry name" value="ESTERASE ESTD"/>
    <property type="match status" value="1"/>
</dbReference>
<keyword evidence="1" id="KW-0378">Hydrolase</keyword>
<dbReference type="GO" id="GO:0006508">
    <property type="term" value="P:proteolysis"/>
    <property type="evidence" value="ECO:0007669"/>
    <property type="project" value="InterPro"/>
</dbReference>
<evidence type="ECO:0000313" key="4">
    <source>
        <dbReference type="EMBL" id="MBB6093554.1"/>
    </source>
</evidence>